<accession>A0AAE6D590</accession>
<protein>
    <submittedName>
        <fullName evidence="3">Uncharacterized protein</fullName>
    </submittedName>
</protein>
<evidence type="ECO:0000256" key="1">
    <source>
        <dbReference type="SAM" id="SignalP"/>
    </source>
</evidence>
<dbReference type="RefSeq" id="WP_129118895.1">
    <property type="nucleotide sequence ID" value="NZ_BSUI01000010.1"/>
</dbReference>
<sequence length="136" mass="14868">MRKGRCLLAALLPASALADGGPRLSPLGVPYSDTVTLHCQSGRSILFFSPNTQSVRLLYRGKVSGWLGYLSFTSGIRYSNVGLPGMGEFDTPRLGEGLEWRSLAKSGFSWSKSELYRVTQHANGQRDLNLLERCSG</sequence>
<keyword evidence="1" id="KW-0732">Signal</keyword>
<organism evidence="3">
    <name type="scientific">Deinococcus metallilatus</name>
    <dbReference type="NCBI Taxonomy" id="1211322"/>
    <lineage>
        <taxon>Bacteria</taxon>
        <taxon>Thermotogati</taxon>
        <taxon>Deinococcota</taxon>
        <taxon>Deinococci</taxon>
        <taxon>Deinococcales</taxon>
        <taxon>Deinococcaceae</taxon>
        <taxon>Deinococcus</taxon>
    </lineage>
</organism>
<dbReference type="EMBL" id="CP038512">
    <property type="protein sequence ID" value="QBY08622.1"/>
    <property type="molecule type" value="Genomic_DNA"/>
</dbReference>
<keyword evidence="6" id="KW-1185">Reference proteome</keyword>
<dbReference type="Proteomes" id="UP000308000">
    <property type="component" value="Unassembled WGS sequence"/>
</dbReference>
<name>A0AAE6D590_9DEIO</name>
<evidence type="ECO:0000313" key="4">
    <source>
        <dbReference type="EMBL" id="TLK26472.1"/>
    </source>
</evidence>
<dbReference type="KEGG" id="dmb:E5F05_12135"/>
<evidence type="ECO:0000313" key="5">
    <source>
        <dbReference type="Proteomes" id="UP000308000"/>
    </source>
</evidence>
<gene>
    <name evidence="3" type="ORF">E5F05_12135</name>
    <name evidence="4" type="ORF">FCS05_10715</name>
    <name evidence="2" type="ORF">HNQ10_002041</name>
</gene>
<dbReference type="Proteomes" id="UP000536909">
    <property type="component" value="Unassembled WGS sequence"/>
</dbReference>
<reference evidence="2 6" key="3">
    <citation type="submission" date="2020-08" db="EMBL/GenBank/DDBJ databases">
        <title>Genomic Encyclopedia of Type Strains, Phase IV (KMG-IV): sequencing the most valuable type-strain genomes for metagenomic binning, comparative biology and taxonomic classification.</title>
        <authorList>
            <person name="Goeker M."/>
        </authorList>
    </citation>
    <scope>NUCLEOTIDE SEQUENCE [LARGE SCALE GENOMIC DNA]</scope>
    <source>
        <strain evidence="2 6">DSM 105434</strain>
    </source>
</reference>
<feature type="signal peptide" evidence="1">
    <location>
        <begin position="1"/>
        <end position="18"/>
    </location>
</feature>
<reference evidence="3" key="1">
    <citation type="submission" date="2019-01" db="EMBL/GenBank/DDBJ databases">
        <title>Whole genome sequence of Deinococcus metalilatus.</title>
        <authorList>
            <person name="Park W."/>
            <person name="Park C."/>
        </authorList>
    </citation>
    <scope>NUCLEOTIDE SEQUENCE [LARGE SCALE GENOMIC DNA]</scope>
    <source>
        <strain evidence="3">MA1002</strain>
    </source>
</reference>
<dbReference type="EMBL" id="JACHFV010000006">
    <property type="protein sequence ID" value="MBB5295215.1"/>
    <property type="molecule type" value="Genomic_DNA"/>
</dbReference>
<dbReference type="EMBL" id="VBRC01000007">
    <property type="protein sequence ID" value="TLK26472.1"/>
    <property type="molecule type" value="Genomic_DNA"/>
</dbReference>
<reference evidence="4 5" key="2">
    <citation type="submission" date="2019-04" db="EMBL/GenBank/DDBJ databases">
        <title>Deinococcus metalilatus MA1002 mutant No.5.</title>
        <authorList>
            <person name="Park W."/>
            <person name="Park C."/>
        </authorList>
    </citation>
    <scope>NUCLEOTIDE SEQUENCE [LARGE SCALE GENOMIC DNA]</scope>
    <source>
        <strain evidence="4 5">MA1002-m5</strain>
    </source>
</reference>
<evidence type="ECO:0000313" key="2">
    <source>
        <dbReference type="EMBL" id="MBB5295215.1"/>
    </source>
</evidence>
<evidence type="ECO:0000313" key="3">
    <source>
        <dbReference type="EMBL" id="QBY08622.1"/>
    </source>
</evidence>
<feature type="chain" id="PRO_5044706271" evidence="1">
    <location>
        <begin position="19"/>
        <end position="136"/>
    </location>
</feature>
<evidence type="ECO:0000313" key="6">
    <source>
        <dbReference type="Proteomes" id="UP000536909"/>
    </source>
</evidence>
<dbReference type="AlphaFoldDB" id="A0AAE6D590"/>
<proteinExistence type="predicted"/>